<comment type="similarity">
    <text evidence="2">Belongs to the SusD family.</text>
</comment>
<evidence type="ECO:0000256" key="6">
    <source>
        <dbReference type="SAM" id="MobiDB-lite"/>
    </source>
</evidence>
<protein>
    <submittedName>
        <fullName evidence="10">SusD family protein</fullName>
    </submittedName>
</protein>
<dbReference type="InterPro" id="IPR033985">
    <property type="entry name" value="SusD-like_N"/>
</dbReference>
<dbReference type="RefSeq" id="WP_072993088.1">
    <property type="nucleotide sequence ID" value="NZ_FQWE01000010.1"/>
</dbReference>
<dbReference type="PROSITE" id="PS51257">
    <property type="entry name" value="PROKAR_LIPOPROTEIN"/>
    <property type="match status" value="1"/>
</dbReference>
<dbReference type="Gene3D" id="1.25.40.900">
    <property type="match status" value="1"/>
</dbReference>
<dbReference type="EMBL" id="FQWE01000010">
    <property type="protein sequence ID" value="SHG36880.1"/>
    <property type="molecule type" value="Genomic_DNA"/>
</dbReference>
<evidence type="ECO:0000313" key="11">
    <source>
        <dbReference type="Proteomes" id="UP000184036"/>
    </source>
</evidence>
<dbReference type="InterPro" id="IPR012944">
    <property type="entry name" value="SusD_RagB_dom"/>
</dbReference>
<evidence type="ECO:0000256" key="1">
    <source>
        <dbReference type="ARBA" id="ARBA00004442"/>
    </source>
</evidence>
<evidence type="ECO:0000256" key="4">
    <source>
        <dbReference type="ARBA" id="ARBA00023136"/>
    </source>
</evidence>
<accession>A0A1M5J9G3</accession>
<sequence length="463" mass="51345">MKNIKNILFAVSALVFASCDNSLELAPEDSLTPTIIFSTEALAGNAINGMYSSMQSSNVLSGIPDTMGEWQSDNVEFVGSFPTFDEIYTYNTLSDNTSILNIWNANYFSINQANMIIKNVPLMNVTTFTAANKDNLVGQARFVRALLYFKLSQMFGKQLKQDPTGASLSVPLVSEPFQGTVNKPSRSTLKEVYDFIEKDLIFARSTITNTAKDKATASAANALLARLYLYQERFPEAIERANDVISAPGITIATNYAFYNATSSEHVFQLQNIAGDSGFAESFSKLYSPTANGGRGDAPFSPNLRAAFESEAGDLRYSLSRIGVDAKNRSSLFTTKYPNGLANTDDPNILRVSEMYLIRAEANFRAGTSKYDTPVRDLNRTRVRASLLPLTTITSLNDILVERRKEFCFEGLRRMDLLRNNLPLRSSAMDNFSKSQPNADKVVFPIPQRERDNNPNLTQNTGY</sequence>
<gene>
    <name evidence="10" type="ORF">SAMN05444396_11014</name>
</gene>
<dbReference type="Gene3D" id="2.20.20.130">
    <property type="match status" value="1"/>
</dbReference>
<evidence type="ECO:0000259" key="9">
    <source>
        <dbReference type="Pfam" id="PF14322"/>
    </source>
</evidence>
<evidence type="ECO:0000313" key="10">
    <source>
        <dbReference type="EMBL" id="SHG36880.1"/>
    </source>
</evidence>
<evidence type="ECO:0000256" key="3">
    <source>
        <dbReference type="ARBA" id="ARBA00022729"/>
    </source>
</evidence>
<feature type="signal peptide" evidence="7">
    <location>
        <begin position="1"/>
        <end position="17"/>
    </location>
</feature>
<feature type="compositionally biased region" description="Polar residues" evidence="6">
    <location>
        <begin position="454"/>
        <end position="463"/>
    </location>
</feature>
<evidence type="ECO:0000256" key="2">
    <source>
        <dbReference type="ARBA" id="ARBA00006275"/>
    </source>
</evidence>
<keyword evidence="3 7" id="KW-0732">Signal</keyword>
<feature type="region of interest" description="Disordered" evidence="6">
    <location>
        <begin position="430"/>
        <end position="463"/>
    </location>
</feature>
<feature type="domain" description="SusD-like N-terminal" evidence="9">
    <location>
        <begin position="26"/>
        <end position="229"/>
    </location>
</feature>
<evidence type="ECO:0000256" key="5">
    <source>
        <dbReference type="ARBA" id="ARBA00023237"/>
    </source>
</evidence>
<keyword evidence="5" id="KW-0998">Cell outer membrane</keyword>
<dbReference type="OrthoDB" id="630434at2"/>
<keyword evidence="11" id="KW-1185">Reference proteome</keyword>
<dbReference type="Proteomes" id="UP000184036">
    <property type="component" value="Unassembled WGS sequence"/>
</dbReference>
<organism evidence="10 11">
    <name type="scientific">Flavobacterium segetis</name>
    <dbReference type="NCBI Taxonomy" id="271157"/>
    <lineage>
        <taxon>Bacteria</taxon>
        <taxon>Pseudomonadati</taxon>
        <taxon>Bacteroidota</taxon>
        <taxon>Flavobacteriia</taxon>
        <taxon>Flavobacteriales</taxon>
        <taxon>Flavobacteriaceae</taxon>
        <taxon>Flavobacterium</taxon>
    </lineage>
</organism>
<dbReference type="Pfam" id="PF07980">
    <property type="entry name" value="SusD_RagB"/>
    <property type="match status" value="1"/>
</dbReference>
<dbReference type="GO" id="GO:0009279">
    <property type="term" value="C:cell outer membrane"/>
    <property type="evidence" value="ECO:0007669"/>
    <property type="project" value="UniProtKB-SubCell"/>
</dbReference>
<keyword evidence="4" id="KW-0472">Membrane</keyword>
<evidence type="ECO:0000259" key="8">
    <source>
        <dbReference type="Pfam" id="PF07980"/>
    </source>
</evidence>
<proteinExistence type="inferred from homology"/>
<dbReference type="STRING" id="271157.SAMN05444396_11014"/>
<dbReference type="InterPro" id="IPR011990">
    <property type="entry name" value="TPR-like_helical_dom_sf"/>
</dbReference>
<dbReference type="Pfam" id="PF14322">
    <property type="entry name" value="SusD-like_3"/>
    <property type="match status" value="1"/>
</dbReference>
<evidence type="ECO:0000256" key="7">
    <source>
        <dbReference type="SAM" id="SignalP"/>
    </source>
</evidence>
<dbReference type="CDD" id="cd08977">
    <property type="entry name" value="SusD"/>
    <property type="match status" value="1"/>
</dbReference>
<dbReference type="AlphaFoldDB" id="A0A1M5J9G3"/>
<feature type="chain" id="PRO_5012906305" evidence="7">
    <location>
        <begin position="18"/>
        <end position="463"/>
    </location>
</feature>
<dbReference type="Gene3D" id="1.25.40.390">
    <property type="match status" value="1"/>
</dbReference>
<feature type="domain" description="RagB/SusD" evidence="8">
    <location>
        <begin position="337"/>
        <end position="463"/>
    </location>
</feature>
<comment type="subcellular location">
    <subcellularLocation>
        <location evidence="1">Cell outer membrane</location>
    </subcellularLocation>
</comment>
<reference evidence="11" key="1">
    <citation type="submission" date="2016-11" db="EMBL/GenBank/DDBJ databases">
        <authorList>
            <person name="Varghese N."/>
            <person name="Submissions S."/>
        </authorList>
    </citation>
    <scope>NUCLEOTIDE SEQUENCE [LARGE SCALE GENOMIC DNA]</scope>
    <source>
        <strain evidence="11">DSM 19741</strain>
    </source>
</reference>
<dbReference type="SUPFAM" id="SSF48452">
    <property type="entry name" value="TPR-like"/>
    <property type="match status" value="1"/>
</dbReference>
<name>A0A1M5J9G3_9FLAO</name>